<sequence>MKLTNEQQRLVSRSVDVLKFFVQWGFVPVVLYCGFRHGPEPLPNGQVIPLTLLSLLWG</sequence>
<dbReference type="EMBL" id="JBGFUD010016184">
    <property type="protein sequence ID" value="MFH4984263.1"/>
    <property type="molecule type" value="Genomic_DNA"/>
</dbReference>
<keyword evidence="8" id="KW-0496">Mitochondrion</keyword>
<keyword evidence="4" id="KW-0812">Transmembrane</keyword>
<dbReference type="GO" id="GO:0005741">
    <property type="term" value="C:mitochondrial outer membrane"/>
    <property type="evidence" value="ECO:0007669"/>
    <property type="project" value="UniProtKB-SubCell"/>
</dbReference>
<reference evidence="10 11" key="1">
    <citation type="submission" date="2024-08" db="EMBL/GenBank/DDBJ databases">
        <title>Gnathostoma spinigerum genome.</title>
        <authorList>
            <person name="Gonzalez-Bertolin B."/>
            <person name="Monzon S."/>
            <person name="Zaballos A."/>
            <person name="Jimenez P."/>
            <person name="Dekumyoy P."/>
            <person name="Varona S."/>
            <person name="Cuesta I."/>
            <person name="Sumanam S."/>
            <person name="Adisakwattana P."/>
            <person name="Gasser R.B."/>
            <person name="Hernandez-Gonzalez A."/>
            <person name="Young N.D."/>
            <person name="Perteguer M.J."/>
        </authorList>
    </citation>
    <scope>NUCLEOTIDE SEQUENCE [LARGE SCALE GENOMIC DNA]</scope>
    <source>
        <strain evidence="10">AL3</strain>
        <tissue evidence="10">Liver</tissue>
    </source>
</reference>
<protein>
    <recommendedName>
        <fullName evidence="12">Translocase of outer membrane 7 kDa subunit homolog</fullName>
    </recommendedName>
</protein>
<dbReference type="Pfam" id="PF08038">
    <property type="entry name" value="Tom7"/>
    <property type="match status" value="1"/>
</dbReference>
<comment type="similarity">
    <text evidence="2">Belongs to the Tom7 family.</text>
</comment>
<dbReference type="AlphaFoldDB" id="A0ABD6EWD3"/>
<dbReference type="Proteomes" id="UP001608902">
    <property type="component" value="Unassembled WGS sequence"/>
</dbReference>
<evidence type="ECO:0000256" key="7">
    <source>
        <dbReference type="ARBA" id="ARBA00022989"/>
    </source>
</evidence>
<keyword evidence="5" id="KW-1000">Mitochondrion outer membrane</keyword>
<dbReference type="GO" id="GO:0015031">
    <property type="term" value="P:protein transport"/>
    <property type="evidence" value="ECO:0007669"/>
    <property type="project" value="UniProtKB-KW"/>
</dbReference>
<keyword evidence="7" id="KW-1133">Transmembrane helix</keyword>
<keyword evidence="3" id="KW-0813">Transport</keyword>
<evidence type="ECO:0000256" key="5">
    <source>
        <dbReference type="ARBA" id="ARBA00022787"/>
    </source>
</evidence>
<evidence type="ECO:0000256" key="6">
    <source>
        <dbReference type="ARBA" id="ARBA00022927"/>
    </source>
</evidence>
<evidence type="ECO:0000256" key="1">
    <source>
        <dbReference type="ARBA" id="ARBA00004572"/>
    </source>
</evidence>
<evidence type="ECO:0000256" key="9">
    <source>
        <dbReference type="ARBA" id="ARBA00023136"/>
    </source>
</evidence>
<evidence type="ECO:0000313" key="11">
    <source>
        <dbReference type="Proteomes" id="UP001608902"/>
    </source>
</evidence>
<organism evidence="10 11">
    <name type="scientific">Gnathostoma spinigerum</name>
    <dbReference type="NCBI Taxonomy" id="75299"/>
    <lineage>
        <taxon>Eukaryota</taxon>
        <taxon>Metazoa</taxon>
        <taxon>Ecdysozoa</taxon>
        <taxon>Nematoda</taxon>
        <taxon>Chromadorea</taxon>
        <taxon>Rhabditida</taxon>
        <taxon>Spirurina</taxon>
        <taxon>Gnathostomatomorpha</taxon>
        <taxon>Gnathostomatoidea</taxon>
        <taxon>Gnathostomatidae</taxon>
        <taxon>Gnathostoma</taxon>
    </lineage>
</organism>
<evidence type="ECO:0008006" key="12">
    <source>
        <dbReference type="Google" id="ProtNLM"/>
    </source>
</evidence>
<evidence type="ECO:0000256" key="3">
    <source>
        <dbReference type="ARBA" id="ARBA00022448"/>
    </source>
</evidence>
<evidence type="ECO:0000256" key="4">
    <source>
        <dbReference type="ARBA" id="ARBA00022692"/>
    </source>
</evidence>
<dbReference type="InterPro" id="IPR012621">
    <property type="entry name" value="Tom7"/>
</dbReference>
<gene>
    <name evidence="10" type="ORF">AB6A40_010972</name>
</gene>
<keyword evidence="9" id="KW-0472">Membrane</keyword>
<name>A0ABD6EWD3_9BILA</name>
<evidence type="ECO:0000256" key="2">
    <source>
        <dbReference type="ARBA" id="ARBA00010917"/>
    </source>
</evidence>
<evidence type="ECO:0000256" key="8">
    <source>
        <dbReference type="ARBA" id="ARBA00023128"/>
    </source>
</evidence>
<comment type="caution">
    <text evidence="10">The sequence shown here is derived from an EMBL/GenBank/DDBJ whole genome shotgun (WGS) entry which is preliminary data.</text>
</comment>
<keyword evidence="6" id="KW-0653">Protein transport</keyword>
<proteinExistence type="inferred from homology"/>
<comment type="subcellular location">
    <subcellularLocation>
        <location evidence="1">Mitochondrion outer membrane</location>
        <topology evidence="1">Single-pass membrane protein</topology>
    </subcellularLocation>
</comment>
<evidence type="ECO:0000313" key="10">
    <source>
        <dbReference type="EMBL" id="MFH4984263.1"/>
    </source>
</evidence>
<keyword evidence="11" id="KW-1185">Reference proteome</keyword>
<accession>A0ABD6EWD3</accession>